<reference evidence="2" key="1">
    <citation type="submission" date="2019-09" db="EMBL/GenBank/DDBJ databases">
        <title>Draft genome information of white flower Hibiscus syriacus.</title>
        <authorList>
            <person name="Kim Y.-M."/>
        </authorList>
    </citation>
    <scope>NUCLEOTIDE SEQUENCE [LARGE SCALE GENOMIC DNA]</scope>
    <source>
        <strain evidence="2">YM2019G1</strain>
    </source>
</reference>
<proteinExistence type="predicted"/>
<feature type="region of interest" description="Disordered" evidence="1">
    <location>
        <begin position="39"/>
        <end position="60"/>
    </location>
</feature>
<sequence length="110" mass="12262">MGCGISKFDIPKEGDASRVYTRLSVVHRSNDRLSRTVQREEACIDKESSGEEDLYGGDEGIPYMQSPSFRVYCVPSQLDDGISEGDSTPAEIKEGKKMDAQSYKKKVTKF</sequence>
<protein>
    <submittedName>
        <fullName evidence="2">Uncharacterized protein</fullName>
    </submittedName>
</protein>
<evidence type="ECO:0000313" key="3">
    <source>
        <dbReference type="Proteomes" id="UP000436088"/>
    </source>
</evidence>
<organism evidence="2 3">
    <name type="scientific">Hibiscus syriacus</name>
    <name type="common">Rose of Sharon</name>
    <dbReference type="NCBI Taxonomy" id="106335"/>
    <lineage>
        <taxon>Eukaryota</taxon>
        <taxon>Viridiplantae</taxon>
        <taxon>Streptophyta</taxon>
        <taxon>Embryophyta</taxon>
        <taxon>Tracheophyta</taxon>
        <taxon>Spermatophyta</taxon>
        <taxon>Magnoliopsida</taxon>
        <taxon>eudicotyledons</taxon>
        <taxon>Gunneridae</taxon>
        <taxon>Pentapetalae</taxon>
        <taxon>rosids</taxon>
        <taxon>malvids</taxon>
        <taxon>Malvales</taxon>
        <taxon>Malvaceae</taxon>
        <taxon>Malvoideae</taxon>
        <taxon>Hibiscus</taxon>
    </lineage>
</organism>
<evidence type="ECO:0000256" key="1">
    <source>
        <dbReference type="SAM" id="MobiDB-lite"/>
    </source>
</evidence>
<name>A0A6A3AQ87_HIBSY</name>
<dbReference type="EMBL" id="VEPZ02000983">
    <property type="protein sequence ID" value="KAE8705069.1"/>
    <property type="molecule type" value="Genomic_DNA"/>
</dbReference>
<keyword evidence="3" id="KW-1185">Reference proteome</keyword>
<evidence type="ECO:0000313" key="2">
    <source>
        <dbReference type="EMBL" id="KAE8705069.1"/>
    </source>
</evidence>
<accession>A0A6A3AQ87</accession>
<dbReference type="AlphaFoldDB" id="A0A6A3AQ87"/>
<dbReference type="Proteomes" id="UP000436088">
    <property type="component" value="Unassembled WGS sequence"/>
</dbReference>
<feature type="compositionally biased region" description="Basic and acidic residues" evidence="1">
    <location>
        <begin position="39"/>
        <end position="49"/>
    </location>
</feature>
<gene>
    <name evidence="2" type="ORF">F3Y22_tig00110430pilonHSYRG00205</name>
</gene>
<comment type="caution">
    <text evidence="2">The sequence shown here is derived from an EMBL/GenBank/DDBJ whole genome shotgun (WGS) entry which is preliminary data.</text>
</comment>